<comment type="caution">
    <text evidence="5">The sequence shown here is derived from an EMBL/GenBank/DDBJ whole genome shotgun (WGS) entry which is preliminary data.</text>
</comment>
<keyword evidence="6" id="KW-1185">Reference proteome</keyword>
<evidence type="ECO:0000313" key="5">
    <source>
        <dbReference type="EMBL" id="KAK2086360.1"/>
    </source>
</evidence>
<dbReference type="Proteomes" id="UP001266305">
    <property type="component" value="Unassembled WGS sequence"/>
</dbReference>
<feature type="domain" description="Ig-like" evidence="4">
    <location>
        <begin position="6"/>
        <end position="115"/>
    </location>
</feature>
<evidence type="ECO:0000256" key="1">
    <source>
        <dbReference type="ARBA" id="ARBA00022737"/>
    </source>
</evidence>
<evidence type="ECO:0000313" key="6">
    <source>
        <dbReference type="Proteomes" id="UP001266305"/>
    </source>
</evidence>
<reference evidence="5 6" key="1">
    <citation type="submission" date="2023-05" db="EMBL/GenBank/DDBJ databases">
        <title>B98-5 Cell Line De Novo Hybrid Assembly: An Optical Mapping Approach.</title>
        <authorList>
            <person name="Kananen K."/>
            <person name="Auerbach J.A."/>
            <person name="Kautto E."/>
            <person name="Blachly J.S."/>
        </authorList>
    </citation>
    <scope>NUCLEOTIDE SEQUENCE [LARGE SCALE GENOMIC DNA]</scope>
    <source>
        <strain evidence="5">B95-8</strain>
        <tissue evidence="5">Cell line</tissue>
    </source>
</reference>
<dbReference type="InterPro" id="IPR013783">
    <property type="entry name" value="Ig-like_fold"/>
</dbReference>
<dbReference type="Pfam" id="PF07679">
    <property type="entry name" value="I-set"/>
    <property type="match status" value="1"/>
</dbReference>
<keyword evidence="1" id="KW-0677">Repeat</keyword>
<dbReference type="PROSITE" id="PS50835">
    <property type="entry name" value="IG_LIKE"/>
    <property type="match status" value="1"/>
</dbReference>
<keyword evidence="2" id="KW-1015">Disulfide bond</keyword>
<dbReference type="Gene3D" id="2.60.40.10">
    <property type="entry name" value="Immunoglobulins"/>
    <property type="match status" value="1"/>
</dbReference>
<dbReference type="SMART" id="SM00409">
    <property type="entry name" value="IG"/>
    <property type="match status" value="1"/>
</dbReference>
<dbReference type="EMBL" id="JASSZA010000020">
    <property type="protein sequence ID" value="KAK2086360.1"/>
    <property type="molecule type" value="Genomic_DNA"/>
</dbReference>
<organism evidence="5 6">
    <name type="scientific">Saguinus oedipus</name>
    <name type="common">Cotton-top tamarin</name>
    <name type="synonym">Oedipomidas oedipus</name>
    <dbReference type="NCBI Taxonomy" id="9490"/>
    <lineage>
        <taxon>Eukaryota</taxon>
        <taxon>Metazoa</taxon>
        <taxon>Chordata</taxon>
        <taxon>Craniata</taxon>
        <taxon>Vertebrata</taxon>
        <taxon>Euteleostomi</taxon>
        <taxon>Mammalia</taxon>
        <taxon>Eutheria</taxon>
        <taxon>Euarchontoglires</taxon>
        <taxon>Primates</taxon>
        <taxon>Haplorrhini</taxon>
        <taxon>Platyrrhini</taxon>
        <taxon>Cebidae</taxon>
        <taxon>Callitrichinae</taxon>
        <taxon>Saguinus</taxon>
    </lineage>
</organism>
<sequence>MAEGKPEAWRPVQGRAGSFRVQTVGRPASLAPGPLPCMCAEPTWEKSMRISQKAPSLPCPVPRIKWRKVDGSLSPQWATAEPTLQIPSVSFEDEGTYECEAENSKGRDTVQGRIIVQGTELGTPSPPLLNPLPALTLVPKETDPKVRKETGRPPA</sequence>
<dbReference type="PANTHER" id="PTHR44170:SF28">
    <property type="entry name" value="CONTACTIN-2"/>
    <property type="match status" value="1"/>
</dbReference>
<dbReference type="InterPro" id="IPR036179">
    <property type="entry name" value="Ig-like_dom_sf"/>
</dbReference>
<feature type="region of interest" description="Disordered" evidence="3">
    <location>
        <begin position="1"/>
        <end position="31"/>
    </location>
</feature>
<dbReference type="InterPro" id="IPR003599">
    <property type="entry name" value="Ig_sub"/>
</dbReference>
<dbReference type="SUPFAM" id="SSF48726">
    <property type="entry name" value="Immunoglobulin"/>
    <property type="match status" value="1"/>
</dbReference>
<dbReference type="InterPro" id="IPR007110">
    <property type="entry name" value="Ig-like_dom"/>
</dbReference>
<evidence type="ECO:0000259" key="4">
    <source>
        <dbReference type="PROSITE" id="PS50835"/>
    </source>
</evidence>
<dbReference type="InterPro" id="IPR003598">
    <property type="entry name" value="Ig_sub2"/>
</dbReference>
<gene>
    <name evidence="5" type="ORF">P7K49_035785</name>
</gene>
<feature type="region of interest" description="Disordered" evidence="3">
    <location>
        <begin position="119"/>
        <end position="155"/>
    </location>
</feature>
<dbReference type="InterPro" id="IPR013098">
    <property type="entry name" value="Ig_I-set"/>
</dbReference>
<dbReference type="SMART" id="SM00408">
    <property type="entry name" value="IGc2"/>
    <property type="match status" value="1"/>
</dbReference>
<accession>A0ABQ9TNL8</accession>
<proteinExistence type="predicted"/>
<protein>
    <recommendedName>
        <fullName evidence="4">Ig-like domain-containing protein</fullName>
    </recommendedName>
</protein>
<name>A0ABQ9TNL8_SAGOE</name>
<evidence type="ECO:0000256" key="3">
    <source>
        <dbReference type="SAM" id="MobiDB-lite"/>
    </source>
</evidence>
<dbReference type="PANTHER" id="PTHR44170">
    <property type="entry name" value="PROTEIN SIDEKICK"/>
    <property type="match status" value="1"/>
</dbReference>
<feature type="compositionally biased region" description="Basic and acidic residues" evidence="3">
    <location>
        <begin position="140"/>
        <end position="155"/>
    </location>
</feature>
<evidence type="ECO:0000256" key="2">
    <source>
        <dbReference type="ARBA" id="ARBA00023157"/>
    </source>
</evidence>